<dbReference type="Pfam" id="PF06824">
    <property type="entry name" value="Glyco_hydro_125"/>
    <property type="match status" value="1"/>
</dbReference>
<dbReference type="InParanoid" id="A0A1Y2E6G3"/>
<dbReference type="GeneID" id="63771698"/>
<dbReference type="InterPro" id="IPR008928">
    <property type="entry name" value="6-hairpin_glycosidase_sf"/>
</dbReference>
<dbReference type="EMBL" id="MCFJ01000004">
    <property type="protein sequence ID" value="ORY67163.1"/>
    <property type="molecule type" value="Genomic_DNA"/>
</dbReference>
<dbReference type="SUPFAM" id="SSF48208">
    <property type="entry name" value="Six-hairpin glycosidases"/>
    <property type="match status" value="1"/>
</dbReference>
<dbReference type="InterPro" id="IPR012341">
    <property type="entry name" value="6hp_glycosidase-like_sf"/>
</dbReference>
<comment type="caution">
    <text evidence="2">The sequence shown here is derived from an EMBL/GenBank/DDBJ whole genome shotgun (WGS) entry which is preliminary data.</text>
</comment>
<proteinExistence type="predicted"/>
<dbReference type="AlphaFoldDB" id="A0A1Y2E6G3"/>
<dbReference type="InterPro" id="IPR008313">
    <property type="entry name" value="GH125"/>
</dbReference>
<reference evidence="2 3" key="1">
    <citation type="submission" date="2016-07" db="EMBL/GenBank/DDBJ databases">
        <title>Pervasive Adenine N6-methylation of Active Genes in Fungi.</title>
        <authorList>
            <consortium name="DOE Joint Genome Institute"/>
            <person name="Mondo S.J."/>
            <person name="Dannebaum R.O."/>
            <person name="Kuo R.C."/>
            <person name="Labutti K."/>
            <person name="Haridas S."/>
            <person name="Kuo A."/>
            <person name="Salamov A."/>
            <person name="Ahrendt S.R."/>
            <person name="Lipzen A."/>
            <person name="Sullivan W."/>
            <person name="Andreopoulos W.B."/>
            <person name="Clum A."/>
            <person name="Lindquist E."/>
            <person name="Daum C."/>
            <person name="Ramamoorthy G.K."/>
            <person name="Gryganskyi A."/>
            <person name="Culley D."/>
            <person name="Magnuson J.K."/>
            <person name="James T.Y."/>
            <person name="O'Malley M.A."/>
            <person name="Stajich J.E."/>
            <person name="Spatafora J.W."/>
            <person name="Visel A."/>
            <person name="Grigoriev I.V."/>
        </authorList>
    </citation>
    <scope>NUCLEOTIDE SEQUENCE [LARGE SCALE GENOMIC DNA]</scope>
    <source>
        <strain evidence="2 3">CBS 129021</strain>
    </source>
</reference>
<dbReference type="SMART" id="SM01149">
    <property type="entry name" value="DUF1237"/>
    <property type="match status" value="1"/>
</dbReference>
<evidence type="ECO:0000313" key="2">
    <source>
        <dbReference type="EMBL" id="ORY67163.1"/>
    </source>
</evidence>
<gene>
    <name evidence="2" type="ORF">BCR38DRAFT_336784</name>
</gene>
<keyword evidence="1" id="KW-0732">Signal</keyword>
<keyword evidence="3" id="KW-1185">Reference proteome</keyword>
<dbReference type="STRING" id="1141098.A0A1Y2E6G3"/>
<dbReference type="GO" id="GO:0003824">
    <property type="term" value="F:catalytic activity"/>
    <property type="evidence" value="ECO:0007669"/>
    <property type="project" value="UniProtKB-ARBA"/>
</dbReference>
<evidence type="ECO:0000313" key="3">
    <source>
        <dbReference type="Proteomes" id="UP000193689"/>
    </source>
</evidence>
<sequence>MLQSVTRLIAAVAVVSLLPLSLTDPASDCPNYGDFSQQHHEPFSSGAWRLSSQRPESRCRTFNSTIVEDEIRRMEKTINDPDLFRLFENTFPNTLDTAIKWRGVAANNSNEELTFVITGDINAMWIRDSANQIAPYRYPILQNAEDDIASVFRGVINLQARYLVISPYCNSFQPPPESGIQPEYNGGQYNVIPAYEQNVVFTCNFELDDFGAFLQISHDYYNSTGDLAFFGKFQWIYAVQSIMGASRAMQEPTYDDDGRWVRPAYTFQSLTMTSSGTLSNNGIGNPVNRTGLVRSPFRPSDDSATYDFLIPANMMLSRYLESNANIMDQLPSAPKGLADEMRDMAAEIRAAIQNWGIVRAPNGKMIYAYEVDGYGGQNLMDDANVPSLLSAPFLGYSNREDEVYQNTRKFVLSRGNPFWCSGPVINAVGSPHIRPGAAWPMASIMRVITSDDDQEILSNIKAVLMSTDGLGLVHESVDSYDASTWTRQWFTWANGLFAQMILDLNQRKPALLKESFQPTFVD</sequence>
<name>A0A1Y2E6G3_9PEZI</name>
<evidence type="ECO:0008006" key="4">
    <source>
        <dbReference type="Google" id="ProtNLM"/>
    </source>
</evidence>
<feature type="chain" id="PRO_5012417901" description="Glycoside hydrolase family 125 protein" evidence="1">
    <location>
        <begin position="24"/>
        <end position="522"/>
    </location>
</feature>
<feature type="signal peptide" evidence="1">
    <location>
        <begin position="1"/>
        <end position="23"/>
    </location>
</feature>
<dbReference type="PANTHER" id="PTHR31047:SF1">
    <property type="entry name" value="DUF1237 DOMAIN-CONTAINING PROTEIN"/>
    <property type="match status" value="1"/>
</dbReference>
<accession>A0A1Y2E6G3</accession>
<evidence type="ECO:0000256" key="1">
    <source>
        <dbReference type="SAM" id="SignalP"/>
    </source>
</evidence>
<dbReference type="PANTHER" id="PTHR31047">
    <property type="entry name" value="MEIOTICALLY UP-REGULATED GENE 157 PROTEIN"/>
    <property type="match status" value="1"/>
</dbReference>
<dbReference type="RefSeq" id="XP_040717787.1">
    <property type="nucleotide sequence ID" value="XM_040855486.1"/>
</dbReference>
<protein>
    <recommendedName>
        <fullName evidence="4">Glycoside hydrolase family 125 protein</fullName>
    </recommendedName>
</protein>
<dbReference type="Proteomes" id="UP000193689">
    <property type="component" value="Unassembled WGS sequence"/>
</dbReference>
<dbReference type="PIRSF" id="PIRSF028846">
    <property type="entry name" value="UCP028846"/>
    <property type="match status" value="1"/>
</dbReference>
<dbReference type="Gene3D" id="1.50.10.10">
    <property type="match status" value="1"/>
</dbReference>
<dbReference type="OrthoDB" id="7771656at2759"/>
<organism evidence="2 3">
    <name type="scientific">Pseudomassariella vexata</name>
    <dbReference type="NCBI Taxonomy" id="1141098"/>
    <lineage>
        <taxon>Eukaryota</taxon>
        <taxon>Fungi</taxon>
        <taxon>Dikarya</taxon>
        <taxon>Ascomycota</taxon>
        <taxon>Pezizomycotina</taxon>
        <taxon>Sordariomycetes</taxon>
        <taxon>Xylariomycetidae</taxon>
        <taxon>Amphisphaeriales</taxon>
        <taxon>Pseudomassariaceae</taxon>
        <taxon>Pseudomassariella</taxon>
    </lineage>
</organism>
<dbReference type="GO" id="GO:0005975">
    <property type="term" value="P:carbohydrate metabolic process"/>
    <property type="evidence" value="ECO:0007669"/>
    <property type="project" value="InterPro"/>
</dbReference>